<dbReference type="EMBL" id="DVJP01000040">
    <property type="protein sequence ID" value="HIS76381.1"/>
    <property type="molecule type" value="Genomic_DNA"/>
</dbReference>
<accession>A0A9D1FM37</accession>
<organism evidence="1 2">
    <name type="scientific">Candidatus Merdivicinus excrementipullorum</name>
    <dbReference type="NCBI Taxonomy" id="2840867"/>
    <lineage>
        <taxon>Bacteria</taxon>
        <taxon>Bacillati</taxon>
        <taxon>Bacillota</taxon>
        <taxon>Clostridia</taxon>
        <taxon>Eubacteriales</taxon>
        <taxon>Oscillospiraceae</taxon>
        <taxon>Oscillospiraceae incertae sedis</taxon>
        <taxon>Candidatus Merdivicinus</taxon>
    </lineage>
</organism>
<evidence type="ECO:0000313" key="2">
    <source>
        <dbReference type="Proteomes" id="UP000824002"/>
    </source>
</evidence>
<dbReference type="AlphaFoldDB" id="A0A9D1FM37"/>
<comment type="caution">
    <text evidence="1">The sequence shown here is derived from an EMBL/GenBank/DDBJ whole genome shotgun (WGS) entry which is preliminary data.</text>
</comment>
<protein>
    <submittedName>
        <fullName evidence="1">Uncharacterized protein</fullName>
    </submittedName>
</protein>
<name>A0A9D1FM37_9FIRM</name>
<proteinExistence type="predicted"/>
<sequence>MDANQLHCTWPVVDEYVLRAAGKTGRRWILEAWAGWVSYWMDQLVCPEGISCRIETSRPEFPLQEGRLRPSNPEVQKIFPWKDGAEIWLSFRLGKNVQLMVQIRTREASPFVRLRYSLSQGGIFAGLDGRQRIYYGGLRAEYTSLTEITFSHFDRIEHSFRPCKTDYAPEEIQGMEAGGPLILITTGKNIQLAAYEHGADTPDHFLGFIPGRDGVDLYSCKGNYFGGQKSEDYRSFWLQLGVAKAQQELMENYRAFS</sequence>
<dbReference type="Proteomes" id="UP000824002">
    <property type="component" value="Unassembled WGS sequence"/>
</dbReference>
<gene>
    <name evidence="1" type="ORF">IAB51_06150</name>
</gene>
<reference evidence="1" key="2">
    <citation type="journal article" date="2021" name="PeerJ">
        <title>Extensive microbial diversity within the chicken gut microbiome revealed by metagenomics and culture.</title>
        <authorList>
            <person name="Gilroy R."/>
            <person name="Ravi A."/>
            <person name="Getino M."/>
            <person name="Pursley I."/>
            <person name="Horton D.L."/>
            <person name="Alikhan N.F."/>
            <person name="Baker D."/>
            <person name="Gharbi K."/>
            <person name="Hall N."/>
            <person name="Watson M."/>
            <person name="Adriaenssens E.M."/>
            <person name="Foster-Nyarko E."/>
            <person name="Jarju S."/>
            <person name="Secka A."/>
            <person name="Antonio M."/>
            <person name="Oren A."/>
            <person name="Chaudhuri R.R."/>
            <person name="La Ragione R."/>
            <person name="Hildebrand F."/>
            <person name="Pallen M.J."/>
        </authorList>
    </citation>
    <scope>NUCLEOTIDE SEQUENCE</scope>
    <source>
        <strain evidence="1">CHK199-13235</strain>
    </source>
</reference>
<evidence type="ECO:0000313" key="1">
    <source>
        <dbReference type="EMBL" id="HIS76381.1"/>
    </source>
</evidence>
<reference evidence="1" key="1">
    <citation type="submission" date="2020-10" db="EMBL/GenBank/DDBJ databases">
        <authorList>
            <person name="Gilroy R."/>
        </authorList>
    </citation>
    <scope>NUCLEOTIDE SEQUENCE</scope>
    <source>
        <strain evidence="1">CHK199-13235</strain>
    </source>
</reference>